<accession>A0A317ESE2</accession>
<reference evidence="2 3" key="1">
    <citation type="submission" date="2018-05" db="EMBL/GenBank/DDBJ databases">
        <title>Pedobacter paludis sp. nov., isolated from wetland soil.</title>
        <authorList>
            <person name="Zhang Y."/>
            <person name="Wang G."/>
        </authorList>
    </citation>
    <scope>NUCLEOTIDE SEQUENCE [LARGE SCALE GENOMIC DNA]</scope>
    <source>
        <strain evidence="2 3">KCTC22721</strain>
    </source>
</reference>
<dbReference type="AlphaFoldDB" id="A0A317ESE2"/>
<evidence type="ECO:0000313" key="3">
    <source>
        <dbReference type="Proteomes" id="UP000245379"/>
    </source>
</evidence>
<dbReference type="Proteomes" id="UP000245379">
    <property type="component" value="Unassembled WGS sequence"/>
</dbReference>
<dbReference type="EMBL" id="QGNZ01000001">
    <property type="protein sequence ID" value="PWS28719.1"/>
    <property type="molecule type" value="Genomic_DNA"/>
</dbReference>
<comment type="caution">
    <text evidence="2">The sequence shown here is derived from an EMBL/GenBank/DDBJ whole genome shotgun (WGS) entry which is preliminary data.</text>
</comment>
<organism evidence="2 3">
    <name type="scientific">Pedobacter yonginense</name>
    <dbReference type="NCBI Taxonomy" id="651869"/>
    <lineage>
        <taxon>Bacteria</taxon>
        <taxon>Pseudomonadati</taxon>
        <taxon>Bacteroidota</taxon>
        <taxon>Sphingobacteriia</taxon>
        <taxon>Sphingobacteriales</taxon>
        <taxon>Sphingobacteriaceae</taxon>
        <taxon>Pedobacter</taxon>
    </lineage>
</organism>
<evidence type="ECO:0000256" key="1">
    <source>
        <dbReference type="SAM" id="Phobius"/>
    </source>
</evidence>
<proteinExistence type="predicted"/>
<keyword evidence="1" id="KW-0812">Transmembrane</keyword>
<keyword evidence="1" id="KW-0472">Membrane</keyword>
<sequence length="60" mass="6893">MKIVMEQGRSKAQIDSNNKIMATFLIALCAFVFFAFVISFVKTKNPYLLEIQSKIAMFKQ</sequence>
<evidence type="ECO:0000313" key="2">
    <source>
        <dbReference type="EMBL" id="PWS28719.1"/>
    </source>
</evidence>
<keyword evidence="1" id="KW-1133">Transmembrane helix</keyword>
<gene>
    <name evidence="2" type="ORF">DHW03_02425</name>
</gene>
<keyword evidence="3" id="KW-1185">Reference proteome</keyword>
<feature type="transmembrane region" description="Helical" evidence="1">
    <location>
        <begin position="20"/>
        <end position="41"/>
    </location>
</feature>
<protein>
    <submittedName>
        <fullName evidence="2">Uncharacterized protein</fullName>
    </submittedName>
</protein>
<name>A0A317ESE2_9SPHI</name>